<dbReference type="Gene3D" id="3.40.50.620">
    <property type="entry name" value="HUPs"/>
    <property type="match status" value="1"/>
</dbReference>
<dbReference type="Pfam" id="PF13537">
    <property type="entry name" value="GATase_7"/>
    <property type="match status" value="1"/>
</dbReference>
<dbReference type="PANTHER" id="PTHR43284">
    <property type="entry name" value="ASPARAGINE SYNTHETASE (GLUTAMINE-HYDROLYZING)"/>
    <property type="match status" value="1"/>
</dbReference>
<proteinExistence type="inferred from homology"/>
<dbReference type="CDD" id="cd00712">
    <property type="entry name" value="AsnB"/>
    <property type="match status" value="1"/>
</dbReference>
<comment type="caution">
    <text evidence="10">The sequence shown here is derived from an EMBL/GenBank/DDBJ whole genome shotgun (WGS) entry which is preliminary data.</text>
</comment>
<dbReference type="InterPro" id="IPR033738">
    <property type="entry name" value="AsnB_N"/>
</dbReference>
<protein>
    <recommendedName>
        <fullName evidence="3">asparagine synthase (glutamine-hydrolyzing)</fullName>
        <ecNumber evidence="3">6.3.5.4</ecNumber>
    </recommendedName>
</protein>
<dbReference type="SUPFAM" id="SSF52402">
    <property type="entry name" value="Adenine nucleotide alpha hydrolases-like"/>
    <property type="match status" value="1"/>
</dbReference>
<dbReference type="Proteomes" id="UP001299068">
    <property type="component" value="Unassembled WGS sequence"/>
</dbReference>
<evidence type="ECO:0000256" key="7">
    <source>
        <dbReference type="ARBA" id="ARBA00022962"/>
    </source>
</evidence>
<dbReference type="InterPro" id="IPR051786">
    <property type="entry name" value="ASN_synthetase/amidase"/>
</dbReference>
<dbReference type="InterPro" id="IPR014729">
    <property type="entry name" value="Rossmann-like_a/b/a_fold"/>
</dbReference>
<evidence type="ECO:0000256" key="4">
    <source>
        <dbReference type="ARBA" id="ARBA00022741"/>
    </source>
</evidence>
<evidence type="ECO:0000313" key="11">
    <source>
        <dbReference type="Proteomes" id="UP001299068"/>
    </source>
</evidence>
<evidence type="ECO:0000256" key="3">
    <source>
        <dbReference type="ARBA" id="ARBA00012737"/>
    </source>
</evidence>
<dbReference type="EMBL" id="JAIKTU010000013">
    <property type="protein sequence ID" value="MBY0756737.1"/>
    <property type="molecule type" value="Genomic_DNA"/>
</dbReference>
<feature type="domain" description="Glutamine amidotransferase type-2" evidence="9">
    <location>
        <begin position="2"/>
        <end position="210"/>
    </location>
</feature>
<dbReference type="InterPro" id="IPR001962">
    <property type="entry name" value="Asn_synthase"/>
</dbReference>
<name>A0ABS7L1Y7_CLOSR</name>
<dbReference type="InterPro" id="IPR017932">
    <property type="entry name" value="GATase_2_dom"/>
</dbReference>
<gene>
    <name evidence="10" type="primary">asnB</name>
    <name evidence="10" type="ORF">K5V21_14910</name>
</gene>
<evidence type="ECO:0000256" key="5">
    <source>
        <dbReference type="ARBA" id="ARBA00022840"/>
    </source>
</evidence>
<dbReference type="NCBIfam" id="TIGR01536">
    <property type="entry name" value="asn_synth_AEB"/>
    <property type="match status" value="1"/>
</dbReference>
<keyword evidence="6" id="KW-0061">Asparagine biosynthesis</keyword>
<dbReference type="Pfam" id="PF00733">
    <property type="entry name" value="Asn_synthase"/>
    <property type="match status" value="1"/>
</dbReference>
<evidence type="ECO:0000256" key="1">
    <source>
        <dbReference type="ARBA" id="ARBA00005187"/>
    </source>
</evidence>
<evidence type="ECO:0000313" key="10">
    <source>
        <dbReference type="EMBL" id="MBY0756737.1"/>
    </source>
</evidence>
<evidence type="ECO:0000256" key="2">
    <source>
        <dbReference type="ARBA" id="ARBA00005752"/>
    </source>
</evidence>
<dbReference type="InterPro" id="IPR029055">
    <property type="entry name" value="Ntn_hydrolases_N"/>
</dbReference>
<dbReference type="CDD" id="cd01991">
    <property type="entry name" value="Asn_synthase_B_C"/>
    <property type="match status" value="1"/>
</dbReference>
<dbReference type="GO" id="GO:0004066">
    <property type="term" value="F:asparagine synthase (glutamine-hydrolyzing) activity"/>
    <property type="evidence" value="ECO:0007669"/>
    <property type="project" value="UniProtKB-EC"/>
</dbReference>
<comment type="pathway">
    <text evidence="1">Amino-acid biosynthesis; L-asparagine biosynthesis; L-asparagine from L-aspartate (L-Gln route): step 1/1.</text>
</comment>
<reference evidence="10 11" key="1">
    <citation type="journal article" date="2021" name="Cell Host Microbe">
        <title>in vivo commensal control of Clostridioides difficile virulence.</title>
        <authorList>
            <person name="Girinathan B.P."/>
            <person name="Dibenedetto N."/>
            <person name="Worley J.N."/>
            <person name="Peltier J."/>
            <person name="Arrieta-Ortiz M.L."/>
            <person name="Rupa Christinal Immanuel S."/>
            <person name="Lavin R."/>
            <person name="Delaney M.L."/>
            <person name="Cummins C."/>
            <person name="Hoffmann M."/>
            <person name="Luo Y."/>
            <person name="Gonzalez-Escalona N."/>
            <person name="Allard M."/>
            <person name="Onderdonk A.B."/>
            <person name="Gerber G.K."/>
            <person name="Sonenshein A.L."/>
            <person name="Baliga N."/>
            <person name="Dupuy B."/>
            <person name="Bry L."/>
        </authorList>
    </citation>
    <scope>NUCLEOTIDE SEQUENCE [LARGE SCALE GENOMIC DNA]</scope>
    <source>
        <strain evidence="10 11">DSM 599</strain>
    </source>
</reference>
<dbReference type="PANTHER" id="PTHR43284:SF1">
    <property type="entry name" value="ASPARAGINE SYNTHETASE"/>
    <property type="match status" value="1"/>
</dbReference>
<sequence length="621" mass="72185">MCGFLQVFKKELSIEDIEICRESAEIIRHRGPNDTKEIRHGNAFFVFNRLSIIDLENGVQPFNYNDKYTIVFNGEIYNYKELRNELMQVGYSFKTNSEIEVIATLYDKLGKKLVNKLRGMFAIVIYDREKEKVIGIRDNFGIKPLYYMKKDNGLYFSSELKALKNIFDNLTYRSEVLGEYATFQYIPSNQSIFKEVKILPAGHLVEKNLCGDERVERYFDVTFNEKHHNKEELKKNIKSVIRESVAKHLESDVPVATFLSSGIDSSIVTKLASEINPNIVSYTIGFDINGYDETEHAKRFADEIGIKNIGIKLNYKDYIRELPKIVYHMDSPIGDPSIIPLYHICKAVSKDYKVILSGEGADEFFGGYNIYTEDESLKMFNYIPKGMKNILKMVASAVPDNTKGKSFIIRGSTPLEKRYVGNANIFNVNEKSKVIRNYNKLKNDLKITEDLFKDVKSYDNVVKRQYIDINTWLVGDILTKADRMSMANSLEVRVPFVDKEVFSLASTLKKENKIQGFTTKYALREAFKDELPEYLYTRRKLGYPVPMRVWLKDELYDWAFNLIESNPVKDINKDEVLNMLKKHKEGKGDYSRKVWSMIVYIIWYKLYIDKSLDKDDVFEIS</sequence>
<dbReference type="SUPFAM" id="SSF56235">
    <property type="entry name" value="N-terminal nucleophile aminohydrolases (Ntn hydrolases)"/>
    <property type="match status" value="1"/>
</dbReference>
<accession>A0ABS7L1Y7</accession>
<evidence type="ECO:0000259" key="9">
    <source>
        <dbReference type="PROSITE" id="PS51278"/>
    </source>
</evidence>
<dbReference type="EC" id="6.3.5.4" evidence="3"/>
<keyword evidence="11" id="KW-1185">Reference proteome</keyword>
<comment type="catalytic activity">
    <reaction evidence="8">
        <text>L-aspartate + L-glutamine + ATP + H2O = L-asparagine + L-glutamate + AMP + diphosphate + H(+)</text>
        <dbReference type="Rhea" id="RHEA:12228"/>
        <dbReference type="ChEBI" id="CHEBI:15377"/>
        <dbReference type="ChEBI" id="CHEBI:15378"/>
        <dbReference type="ChEBI" id="CHEBI:29985"/>
        <dbReference type="ChEBI" id="CHEBI:29991"/>
        <dbReference type="ChEBI" id="CHEBI:30616"/>
        <dbReference type="ChEBI" id="CHEBI:33019"/>
        <dbReference type="ChEBI" id="CHEBI:58048"/>
        <dbReference type="ChEBI" id="CHEBI:58359"/>
        <dbReference type="ChEBI" id="CHEBI:456215"/>
        <dbReference type="EC" id="6.3.5.4"/>
    </reaction>
</comment>
<keyword evidence="7" id="KW-0315">Glutamine amidotransferase</keyword>
<keyword evidence="10" id="KW-0436">Ligase</keyword>
<dbReference type="InterPro" id="IPR006426">
    <property type="entry name" value="Asn_synth_AEB"/>
</dbReference>
<dbReference type="Gene3D" id="3.60.20.10">
    <property type="entry name" value="Glutamine Phosphoribosylpyrophosphate, subunit 1, domain 1"/>
    <property type="match status" value="1"/>
</dbReference>
<dbReference type="PIRSF" id="PIRSF001589">
    <property type="entry name" value="Asn_synthetase_glu-h"/>
    <property type="match status" value="1"/>
</dbReference>
<keyword evidence="5" id="KW-0067">ATP-binding</keyword>
<dbReference type="RefSeq" id="WP_221861957.1">
    <property type="nucleotide sequence ID" value="NZ_JAIKTU010000013.1"/>
</dbReference>
<comment type="similarity">
    <text evidence="2">Belongs to the asparagine synthetase family.</text>
</comment>
<keyword evidence="6" id="KW-0028">Amino-acid biosynthesis</keyword>
<evidence type="ECO:0000256" key="6">
    <source>
        <dbReference type="ARBA" id="ARBA00022888"/>
    </source>
</evidence>
<organism evidence="10 11">
    <name type="scientific">Clostridium sardiniense</name>
    <name type="common">Clostridium absonum</name>
    <dbReference type="NCBI Taxonomy" id="29369"/>
    <lineage>
        <taxon>Bacteria</taxon>
        <taxon>Bacillati</taxon>
        <taxon>Bacillota</taxon>
        <taxon>Clostridia</taxon>
        <taxon>Eubacteriales</taxon>
        <taxon>Clostridiaceae</taxon>
        <taxon>Clostridium</taxon>
    </lineage>
</organism>
<keyword evidence="4" id="KW-0547">Nucleotide-binding</keyword>
<evidence type="ECO:0000256" key="8">
    <source>
        <dbReference type="ARBA" id="ARBA00048741"/>
    </source>
</evidence>
<dbReference type="PROSITE" id="PS51278">
    <property type="entry name" value="GATASE_TYPE_2"/>
    <property type="match status" value="1"/>
</dbReference>